<feature type="region of interest" description="Disordered" evidence="1">
    <location>
        <begin position="1"/>
        <end position="58"/>
    </location>
</feature>
<organism evidence="2 3">
    <name type="scientific">Virgibacillus kekensis</name>
    <dbReference type="NCBI Taxonomy" id="202261"/>
    <lineage>
        <taxon>Bacteria</taxon>
        <taxon>Bacillati</taxon>
        <taxon>Bacillota</taxon>
        <taxon>Bacilli</taxon>
        <taxon>Bacillales</taxon>
        <taxon>Bacillaceae</taxon>
        <taxon>Virgibacillus</taxon>
    </lineage>
</organism>
<comment type="caution">
    <text evidence="2">The sequence shown here is derived from an EMBL/GenBank/DDBJ whole genome shotgun (WGS) entry which is preliminary data.</text>
</comment>
<feature type="compositionally biased region" description="Low complexity" evidence="1">
    <location>
        <begin position="23"/>
        <end position="38"/>
    </location>
</feature>
<dbReference type="EMBL" id="JBHSFU010000011">
    <property type="protein sequence ID" value="MFC4559723.1"/>
    <property type="molecule type" value="Genomic_DNA"/>
</dbReference>
<name>A0ABV9DQ74_9BACI</name>
<reference evidence="3" key="1">
    <citation type="journal article" date="2019" name="Int. J. Syst. Evol. Microbiol.">
        <title>The Global Catalogue of Microorganisms (GCM) 10K type strain sequencing project: providing services to taxonomists for standard genome sequencing and annotation.</title>
        <authorList>
            <consortium name="The Broad Institute Genomics Platform"/>
            <consortium name="The Broad Institute Genome Sequencing Center for Infectious Disease"/>
            <person name="Wu L."/>
            <person name="Ma J."/>
        </authorList>
    </citation>
    <scope>NUCLEOTIDE SEQUENCE [LARGE SCALE GENOMIC DNA]</scope>
    <source>
        <strain evidence="3">CGMCC 4.7426</strain>
    </source>
</reference>
<evidence type="ECO:0000256" key="1">
    <source>
        <dbReference type="SAM" id="MobiDB-lite"/>
    </source>
</evidence>
<keyword evidence="3" id="KW-1185">Reference proteome</keyword>
<dbReference type="Proteomes" id="UP001595989">
    <property type="component" value="Unassembled WGS sequence"/>
</dbReference>
<accession>A0ABV9DQ74</accession>
<proteinExistence type="predicted"/>
<evidence type="ECO:0000313" key="2">
    <source>
        <dbReference type="EMBL" id="MFC4559723.1"/>
    </source>
</evidence>
<evidence type="ECO:0008006" key="4">
    <source>
        <dbReference type="Google" id="ProtNLM"/>
    </source>
</evidence>
<evidence type="ECO:0000313" key="3">
    <source>
        <dbReference type="Proteomes" id="UP001595989"/>
    </source>
</evidence>
<sequence length="58" mass="6748">MSEEKKLSMKEIFQQQLERKKQAQANNNKNKNQMNGANHRMQSQQAKKTSSTRRKIGG</sequence>
<gene>
    <name evidence="2" type="ORF">ACFO3D_16170</name>
</gene>
<protein>
    <recommendedName>
        <fullName evidence="4">DUF4023 domain-containing protein</fullName>
    </recommendedName>
</protein>
<feature type="compositionally biased region" description="Polar residues" evidence="1">
    <location>
        <begin position="40"/>
        <end position="49"/>
    </location>
</feature>
<dbReference type="RefSeq" id="WP_390298453.1">
    <property type="nucleotide sequence ID" value="NZ_JBHSFU010000011.1"/>
</dbReference>